<evidence type="ECO:0000313" key="10">
    <source>
        <dbReference type="Proteomes" id="UP001155059"/>
    </source>
</evidence>
<sequence length="90" mass="9627">MAVGARQSDIRQQFLVEAVMVCLIGGAIGIGLSFAIGYLFSLFVKEWQMVFSLGSIVTAFACSTLIGIVFGFVPARNAARLDPIEALARD</sequence>
<keyword evidence="11" id="KW-1185">Reference proteome</keyword>
<dbReference type="EMBL" id="JALQCX010000031">
    <property type="protein sequence ID" value="MCK9815711.1"/>
    <property type="molecule type" value="Genomic_DNA"/>
</dbReference>
<feature type="transmembrane region" description="Helical" evidence="6">
    <location>
        <begin position="21"/>
        <end position="44"/>
    </location>
</feature>
<reference evidence="10 11" key="2">
    <citation type="journal article" date="2023" name="Plant Pathol.">
        <title>Dismantling and reorganizing Pseudomonas marginalis sensu#lato.</title>
        <authorList>
            <person name="Sawada H."/>
            <person name="Fujikawa T."/>
            <person name="Satou M."/>
        </authorList>
    </citation>
    <scope>NUCLEOTIDE SEQUENCE [LARGE SCALE GENOMIC DNA]</scope>
    <source>
        <strain evidence="8 10">MAFF 302030</strain>
        <strain evidence="9 11">MAFF 302046</strain>
    </source>
</reference>
<evidence type="ECO:0000259" key="7">
    <source>
        <dbReference type="Pfam" id="PF02687"/>
    </source>
</evidence>
<dbReference type="EMBL" id="JALQCW010000030">
    <property type="protein sequence ID" value="MCK9798636.1"/>
    <property type="molecule type" value="Genomic_DNA"/>
</dbReference>
<dbReference type="InterPro" id="IPR003838">
    <property type="entry name" value="ABC3_permease_C"/>
</dbReference>
<keyword evidence="2" id="KW-1003">Cell membrane</keyword>
<comment type="caution">
    <text evidence="8">The sequence shown here is derived from an EMBL/GenBank/DDBJ whole genome shotgun (WGS) entry which is preliminary data.</text>
</comment>
<dbReference type="PANTHER" id="PTHR30572">
    <property type="entry name" value="MEMBRANE COMPONENT OF TRANSPORTER-RELATED"/>
    <property type="match status" value="1"/>
</dbReference>
<keyword evidence="3 6" id="KW-0812">Transmembrane</keyword>
<dbReference type="GO" id="GO:0022857">
    <property type="term" value="F:transmembrane transporter activity"/>
    <property type="evidence" value="ECO:0007669"/>
    <property type="project" value="TreeGrafter"/>
</dbReference>
<name>A0A9X2C618_9PSED</name>
<evidence type="ECO:0000313" key="8">
    <source>
        <dbReference type="EMBL" id="MCK9798636.1"/>
    </source>
</evidence>
<proteinExistence type="predicted"/>
<dbReference type="Pfam" id="PF02687">
    <property type="entry name" value="FtsX"/>
    <property type="match status" value="1"/>
</dbReference>
<comment type="subcellular location">
    <subcellularLocation>
        <location evidence="1">Cell membrane</location>
        <topology evidence="1">Multi-pass membrane protein</topology>
    </subcellularLocation>
</comment>
<organism evidence="8 10">
    <name type="scientific">Pseudomonas morbosilactucae</name>
    <dbReference type="NCBI Taxonomy" id="2938197"/>
    <lineage>
        <taxon>Bacteria</taxon>
        <taxon>Pseudomonadati</taxon>
        <taxon>Pseudomonadota</taxon>
        <taxon>Gammaproteobacteria</taxon>
        <taxon>Pseudomonadales</taxon>
        <taxon>Pseudomonadaceae</taxon>
        <taxon>Pseudomonas</taxon>
    </lineage>
</organism>
<dbReference type="InterPro" id="IPR050250">
    <property type="entry name" value="Macrolide_Exporter_MacB"/>
</dbReference>
<keyword evidence="4 6" id="KW-1133">Transmembrane helix</keyword>
<accession>A0A9X2C618</accession>
<dbReference type="GO" id="GO:0005886">
    <property type="term" value="C:plasma membrane"/>
    <property type="evidence" value="ECO:0007669"/>
    <property type="project" value="UniProtKB-SubCell"/>
</dbReference>
<dbReference type="AlphaFoldDB" id="A0A9X2C618"/>
<feature type="transmembrane region" description="Helical" evidence="6">
    <location>
        <begin position="50"/>
        <end position="73"/>
    </location>
</feature>
<evidence type="ECO:0000256" key="1">
    <source>
        <dbReference type="ARBA" id="ARBA00004651"/>
    </source>
</evidence>
<dbReference type="Proteomes" id="UP001155163">
    <property type="component" value="Unassembled WGS sequence"/>
</dbReference>
<feature type="domain" description="ABC3 transporter permease C-terminal" evidence="7">
    <location>
        <begin position="2"/>
        <end position="83"/>
    </location>
</feature>
<keyword evidence="5 6" id="KW-0472">Membrane</keyword>
<dbReference type="Proteomes" id="UP001155059">
    <property type="component" value="Unassembled WGS sequence"/>
</dbReference>
<evidence type="ECO:0000256" key="5">
    <source>
        <dbReference type="ARBA" id="ARBA00023136"/>
    </source>
</evidence>
<evidence type="ECO:0000256" key="6">
    <source>
        <dbReference type="SAM" id="Phobius"/>
    </source>
</evidence>
<reference evidence="10 11" key="1">
    <citation type="journal article" date="2022" name="Int. J. Syst. Evol. Microbiol.">
        <title>Pseudomonas aegrilactucae sp. nov. and Pseudomonas morbosilactucae sp. nov., pathogens causing bacterial rot of lettuce in Japan.</title>
        <authorList>
            <person name="Sawada H."/>
            <person name="Fujikawa T."/>
            <person name="Satou M."/>
        </authorList>
    </citation>
    <scope>NUCLEOTIDE SEQUENCE [LARGE SCALE GENOMIC DNA]</scope>
    <source>
        <strain evidence="8 10">MAFF 302030</strain>
        <strain evidence="9 11">MAFF 302046</strain>
    </source>
</reference>
<evidence type="ECO:0000313" key="9">
    <source>
        <dbReference type="EMBL" id="MCK9815711.1"/>
    </source>
</evidence>
<evidence type="ECO:0000313" key="11">
    <source>
        <dbReference type="Proteomes" id="UP001155163"/>
    </source>
</evidence>
<protein>
    <submittedName>
        <fullName evidence="8">FtsX-like permease family protein</fullName>
    </submittedName>
</protein>
<evidence type="ECO:0000256" key="2">
    <source>
        <dbReference type="ARBA" id="ARBA00022475"/>
    </source>
</evidence>
<evidence type="ECO:0000256" key="3">
    <source>
        <dbReference type="ARBA" id="ARBA00022692"/>
    </source>
</evidence>
<gene>
    <name evidence="8" type="ORF">M1B34_13105</name>
    <name evidence="9" type="ORF">M1B35_16655</name>
</gene>
<evidence type="ECO:0000256" key="4">
    <source>
        <dbReference type="ARBA" id="ARBA00022989"/>
    </source>
</evidence>
<dbReference type="PANTHER" id="PTHR30572:SF14">
    <property type="entry name" value="MACROLIDE EXPORT ATP-BINDING_PERMEASE PROTEIN MACB"/>
    <property type="match status" value="1"/>
</dbReference>